<dbReference type="InterPro" id="IPR011044">
    <property type="entry name" value="Quino_amine_DH_bsu"/>
</dbReference>
<keyword evidence="2" id="KW-1185">Reference proteome</keyword>
<dbReference type="EMBL" id="BMIY01000003">
    <property type="protein sequence ID" value="GGG52055.1"/>
    <property type="molecule type" value="Genomic_DNA"/>
</dbReference>
<organism evidence="1 2">
    <name type="scientific">Pseudohongiella nitratireducens</name>
    <dbReference type="NCBI Taxonomy" id="1768907"/>
    <lineage>
        <taxon>Bacteria</taxon>
        <taxon>Pseudomonadati</taxon>
        <taxon>Pseudomonadota</taxon>
        <taxon>Gammaproteobacteria</taxon>
        <taxon>Pseudomonadales</taxon>
        <taxon>Pseudohongiellaceae</taxon>
        <taxon>Pseudohongiella</taxon>
    </lineage>
</organism>
<evidence type="ECO:0000313" key="1">
    <source>
        <dbReference type="EMBL" id="GGG52055.1"/>
    </source>
</evidence>
<reference evidence="1" key="2">
    <citation type="submission" date="2020-09" db="EMBL/GenBank/DDBJ databases">
        <authorList>
            <person name="Sun Q."/>
            <person name="Zhou Y."/>
        </authorList>
    </citation>
    <scope>NUCLEOTIDE SEQUENCE</scope>
    <source>
        <strain evidence="1">CGMCC 1.15425</strain>
    </source>
</reference>
<dbReference type="GO" id="GO:0016603">
    <property type="term" value="F:glutaminyl-peptide cyclotransferase activity"/>
    <property type="evidence" value="ECO:0007669"/>
    <property type="project" value="InterPro"/>
</dbReference>
<name>A0A917LQR9_9GAMM</name>
<dbReference type="AlphaFoldDB" id="A0A917LQR9"/>
<dbReference type="Gene3D" id="2.130.10.10">
    <property type="entry name" value="YVTN repeat-like/Quinoprotein amine dehydrogenase"/>
    <property type="match status" value="1"/>
</dbReference>
<dbReference type="InterPro" id="IPR015943">
    <property type="entry name" value="WD40/YVTN_repeat-like_dom_sf"/>
</dbReference>
<proteinExistence type="predicted"/>
<evidence type="ECO:0008006" key="3">
    <source>
        <dbReference type="Google" id="ProtNLM"/>
    </source>
</evidence>
<evidence type="ECO:0000313" key="2">
    <source>
        <dbReference type="Proteomes" id="UP000627715"/>
    </source>
</evidence>
<dbReference type="SUPFAM" id="SSF50969">
    <property type="entry name" value="YVTN repeat-like/Quinoprotein amine dehydrogenase"/>
    <property type="match status" value="1"/>
</dbReference>
<dbReference type="PANTHER" id="PTHR31270:SF1">
    <property type="entry name" value="GLUTAMINYL-PEPTIDE CYCLOTRANSFERASE"/>
    <property type="match status" value="1"/>
</dbReference>
<dbReference type="InterPro" id="IPR007788">
    <property type="entry name" value="QCT"/>
</dbReference>
<reference evidence="1" key="1">
    <citation type="journal article" date="2014" name="Int. J. Syst. Evol. Microbiol.">
        <title>Complete genome sequence of Corynebacterium casei LMG S-19264T (=DSM 44701T), isolated from a smear-ripened cheese.</title>
        <authorList>
            <consortium name="US DOE Joint Genome Institute (JGI-PGF)"/>
            <person name="Walter F."/>
            <person name="Albersmeier A."/>
            <person name="Kalinowski J."/>
            <person name="Ruckert C."/>
        </authorList>
    </citation>
    <scope>NUCLEOTIDE SEQUENCE</scope>
    <source>
        <strain evidence="1">CGMCC 1.15425</strain>
    </source>
</reference>
<dbReference type="PANTHER" id="PTHR31270">
    <property type="entry name" value="GLUTAMINYL-PEPTIDE CYCLOTRANSFERASE"/>
    <property type="match status" value="1"/>
</dbReference>
<sequence>MLLCAVIARAQSGESSAAGTAPRAEVAVYGYEVVASYAHNPAFFTQGLLWHKGELYEGTGRYGESALMKLDLDSGEVKQRIPLSARFFGEGIAVAGERLFQLTWRENTIFEYDVASLERVNSHYLATEGWGATWDGQHLIVSDGSDRLFFLDPDTLVPERVQPVRLNGQPVRNLNELEFINGEVWANVWMSEQIVTIHPESGQVTAVIDLRGLREEAGIRQRDGVLNGIAWDEDNNRLFVTGKLWPKLFEIRIPGMDAIGQ</sequence>
<dbReference type="OrthoDB" id="9783700at2"/>
<gene>
    <name evidence="1" type="ORF">GCM10011403_06520</name>
</gene>
<accession>A0A917LQR9</accession>
<dbReference type="Proteomes" id="UP000627715">
    <property type="component" value="Unassembled WGS sequence"/>
</dbReference>
<comment type="caution">
    <text evidence="1">The sequence shown here is derived from an EMBL/GenBank/DDBJ whole genome shotgun (WGS) entry which is preliminary data.</text>
</comment>
<dbReference type="Pfam" id="PF05096">
    <property type="entry name" value="Glu_cyclase_2"/>
    <property type="match status" value="1"/>
</dbReference>
<protein>
    <recommendedName>
        <fullName evidence="3">Glutamine cyclotransferase</fullName>
    </recommendedName>
</protein>